<evidence type="ECO:0000256" key="4">
    <source>
        <dbReference type="ARBA" id="ARBA00023163"/>
    </source>
</evidence>
<evidence type="ECO:0000259" key="6">
    <source>
        <dbReference type="Pfam" id="PF08281"/>
    </source>
</evidence>
<dbReference type="GO" id="GO:0006352">
    <property type="term" value="P:DNA-templated transcription initiation"/>
    <property type="evidence" value="ECO:0007669"/>
    <property type="project" value="InterPro"/>
</dbReference>
<dbReference type="Gene3D" id="1.10.1740.10">
    <property type="match status" value="1"/>
</dbReference>
<dbReference type="NCBIfam" id="TIGR02985">
    <property type="entry name" value="Sig70_bacteroi1"/>
    <property type="match status" value="1"/>
</dbReference>
<dbReference type="InterPro" id="IPR007627">
    <property type="entry name" value="RNA_pol_sigma70_r2"/>
</dbReference>
<dbReference type="InterPro" id="IPR039425">
    <property type="entry name" value="RNA_pol_sigma-70-like"/>
</dbReference>
<dbReference type="SUPFAM" id="SSF88659">
    <property type="entry name" value="Sigma3 and sigma4 domains of RNA polymerase sigma factors"/>
    <property type="match status" value="1"/>
</dbReference>
<dbReference type="GO" id="GO:0003677">
    <property type="term" value="F:DNA binding"/>
    <property type="evidence" value="ECO:0007669"/>
    <property type="project" value="InterPro"/>
</dbReference>
<dbReference type="PANTHER" id="PTHR43133">
    <property type="entry name" value="RNA POLYMERASE ECF-TYPE SIGMA FACTO"/>
    <property type="match status" value="1"/>
</dbReference>
<dbReference type="GO" id="GO:0016987">
    <property type="term" value="F:sigma factor activity"/>
    <property type="evidence" value="ECO:0007669"/>
    <property type="project" value="UniProtKB-KW"/>
</dbReference>
<dbReference type="PANTHER" id="PTHR43133:SF46">
    <property type="entry name" value="RNA POLYMERASE SIGMA-70 FACTOR ECF SUBFAMILY"/>
    <property type="match status" value="1"/>
</dbReference>
<evidence type="ECO:0000259" key="5">
    <source>
        <dbReference type="Pfam" id="PF04542"/>
    </source>
</evidence>
<reference evidence="7" key="1">
    <citation type="submission" date="2023-03" db="EMBL/GenBank/DDBJ databases">
        <title>Andean soil-derived lignocellulolytic bacterial consortium as a source of novel taxa and putative plastic-active enzymes.</title>
        <authorList>
            <person name="Diaz-Garcia L."/>
            <person name="Chuvochina M."/>
            <person name="Feuerriegel G."/>
            <person name="Bunk B."/>
            <person name="Sproer C."/>
            <person name="Streit W.R."/>
            <person name="Rodriguez L.M."/>
            <person name="Overmann J."/>
            <person name="Jimenez D.J."/>
        </authorList>
    </citation>
    <scope>NUCLEOTIDE SEQUENCE</scope>
    <source>
        <strain evidence="7">MAG 7</strain>
    </source>
</reference>
<evidence type="ECO:0000256" key="1">
    <source>
        <dbReference type="ARBA" id="ARBA00010641"/>
    </source>
</evidence>
<sequence length="196" mass="22536">MQVVLSPDAEILDPLVASLREGSEKAFRQLFGIYDNRLLRYASKICLTVEDAEEVVQDTFISLWNLRQEIKGADITGWLIRVCRNKAINSLRKGIMKIDFSGIPEIQTNLLSPQEQLYYAELDRLLQELIQALPSERRKIFLLSREDNLTHREIAELLDISEGTVKKQVSLALRDLRGKLVPYLEMLTLVMLSHIK</sequence>
<dbReference type="InterPro" id="IPR013249">
    <property type="entry name" value="RNA_pol_sigma70_r4_t2"/>
</dbReference>
<proteinExistence type="inferred from homology"/>
<organism evidence="7 8">
    <name type="scientific">Candidatus Pseudobacter hemicellulosilyticus</name>
    <dbReference type="NCBI Taxonomy" id="3121375"/>
    <lineage>
        <taxon>Bacteria</taxon>
        <taxon>Pseudomonadati</taxon>
        <taxon>Bacteroidota</taxon>
        <taxon>Chitinophagia</taxon>
        <taxon>Chitinophagales</taxon>
        <taxon>Chitinophagaceae</taxon>
        <taxon>Pseudobacter</taxon>
    </lineage>
</organism>
<evidence type="ECO:0000256" key="2">
    <source>
        <dbReference type="ARBA" id="ARBA00023015"/>
    </source>
</evidence>
<feature type="domain" description="RNA polymerase sigma-70 region 2" evidence="5">
    <location>
        <begin position="33"/>
        <end position="93"/>
    </location>
</feature>
<evidence type="ECO:0000313" key="7">
    <source>
        <dbReference type="EMBL" id="WEK35507.1"/>
    </source>
</evidence>
<keyword evidence="3" id="KW-0731">Sigma factor</keyword>
<dbReference type="NCBIfam" id="TIGR02937">
    <property type="entry name" value="sigma70-ECF"/>
    <property type="match status" value="1"/>
</dbReference>
<dbReference type="InterPro" id="IPR036388">
    <property type="entry name" value="WH-like_DNA-bd_sf"/>
</dbReference>
<feature type="domain" description="RNA polymerase sigma factor 70 region 4 type 2" evidence="6">
    <location>
        <begin position="124"/>
        <end position="176"/>
    </location>
</feature>
<dbReference type="Pfam" id="PF08281">
    <property type="entry name" value="Sigma70_r4_2"/>
    <property type="match status" value="1"/>
</dbReference>
<dbReference type="InterPro" id="IPR014284">
    <property type="entry name" value="RNA_pol_sigma-70_dom"/>
</dbReference>
<keyword evidence="4" id="KW-0804">Transcription</keyword>
<dbReference type="EMBL" id="CP119311">
    <property type="protein sequence ID" value="WEK35507.1"/>
    <property type="molecule type" value="Genomic_DNA"/>
</dbReference>
<protein>
    <submittedName>
        <fullName evidence="7">RNA polymerase sigma-70 factor</fullName>
    </submittedName>
</protein>
<evidence type="ECO:0000256" key="3">
    <source>
        <dbReference type="ARBA" id="ARBA00023082"/>
    </source>
</evidence>
<dbReference type="SUPFAM" id="SSF88946">
    <property type="entry name" value="Sigma2 domain of RNA polymerase sigma factors"/>
    <property type="match status" value="1"/>
</dbReference>
<dbReference type="InterPro" id="IPR013325">
    <property type="entry name" value="RNA_pol_sigma_r2"/>
</dbReference>
<dbReference type="InterPro" id="IPR013324">
    <property type="entry name" value="RNA_pol_sigma_r3/r4-like"/>
</dbReference>
<dbReference type="Proteomes" id="UP001220610">
    <property type="component" value="Chromosome"/>
</dbReference>
<dbReference type="Pfam" id="PF04542">
    <property type="entry name" value="Sigma70_r2"/>
    <property type="match status" value="1"/>
</dbReference>
<dbReference type="CDD" id="cd06171">
    <property type="entry name" value="Sigma70_r4"/>
    <property type="match status" value="1"/>
</dbReference>
<dbReference type="AlphaFoldDB" id="A0AAJ5WTR5"/>
<name>A0AAJ5WTR5_9BACT</name>
<gene>
    <name evidence="7" type="ORF">P0Y53_23695</name>
</gene>
<evidence type="ECO:0000313" key="8">
    <source>
        <dbReference type="Proteomes" id="UP001220610"/>
    </source>
</evidence>
<keyword evidence="2" id="KW-0805">Transcription regulation</keyword>
<dbReference type="InterPro" id="IPR014327">
    <property type="entry name" value="RNA_pol_sigma70_bacteroid"/>
</dbReference>
<comment type="similarity">
    <text evidence="1">Belongs to the sigma-70 factor family. ECF subfamily.</text>
</comment>
<dbReference type="Gene3D" id="1.10.10.10">
    <property type="entry name" value="Winged helix-like DNA-binding domain superfamily/Winged helix DNA-binding domain"/>
    <property type="match status" value="1"/>
</dbReference>
<accession>A0AAJ5WTR5</accession>